<evidence type="ECO:0000313" key="2">
    <source>
        <dbReference type="Proteomes" id="UP000808146"/>
    </source>
</evidence>
<dbReference type="EMBL" id="JADKBR010000028">
    <property type="protein sequence ID" value="MBK8892433.1"/>
    <property type="molecule type" value="Genomic_DNA"/>
</dbReference>
<dbReference type="Proteomes" id="UP000808146">
    <property type="component" value="Unassembled WGS sequence"/>
</dbReference>
<dbReference type="SUPFAM" id="SSF143880">
    <property type="entry name" value="NE0471 N-terminal domain-like"/>
    <property type="match status" value="1"/>
</dbReference>
<dbReference type="InterPro" id="IPR036782">
    <property type="entry name" value="NE0471-like_N"/>
</dbReference>
<protein>
    <submittedName>
        <fullName evidence="1">DUF2442 domain-containing protein</fullName>
    </submittedName>
</protein>
<gene>
    <name evidence="1" type="ORF">IPN75_19795</name>
</gene>
<dbReference type="Pfam" id="PF10387">
    <property type="entry name" value="DUF2442"/>
    <property type="match status" value="1"/>
</dbReference>
<evidence type="ECO:0000313" key="1">
    <source>
        <dbReference type="EMBL" id="MBK8892433.1"/>
    </source>
</evidence>
<dbReference type="Gene3D" id="3.30.2020.10">
    <property type="entry name" value="NE0471-like N-terminal domain"/>
    <property type="match status" value="1"/>
</dbReference>
<dbReference type="AlphaFoldDB" id="A0A9D7LUC0"/>
<organism evidence="1 2">
    <name type="scientific">Candidatus Dechloromonas phosphorivorans</name>
    <dbReference type="NCBI Taxonomy" id="2899244"/>
    <lineage>
        <taxon>Bacteria</taxon>
        <taxon>Pseudomonadati</taxon>
        <taxon>Pseudomonadota</taxon>
        <taxon>Betaproteobacteria</taxon>
        <taxon>Rhodocyclales</taxon>
        <taxon>Azonexaceae</taxon>
        <taxon>Dechloromonas</taxon>
    </lineage>
</organism>
<accession>A0A9D7LUC0</accession>
<sequence>MDKIVSVSAIADGCLKVTFSDGRTGEFDVKPFMRSEFFAALRDQEYFAQVGLFFSGVGWPGGQDLGPDTISAQLFVPEHS</sequence>
<dbReference type="InterPro" id="IPR018841">
    <property type="entry name" value="DUF2442"/>
</dbReference>
<proteinExistence type="predicted"/>
<reference evidence="1" key="1">
    <citation type="submission" date="2020-10" db="EMBL/GenBank/DDBJ databases">
        <title>Connecting structure to function with the recovery of over 1000 high-quality activated sludge metagenome-assembled genomes encoding full-length rRNA genes using long-read sequencing.</title>
        <authorList>
            <person name="Singleton C.M."/>
            <person name="Petriglieri F."/>
            <person name="Kristensen J.M."/>
            <person name="Kirkegaard R.H."/>
            <person name="Michaelsen T.Y."/>
            <person name="Andersen M.H."/>
            <person name="Karst S.M."/>
            <person name="Dueholm M.S."/>
            <person name="Nielsen P.H."/>
            <person name="Albertsen M."/>
        </authorList>
    </citation>
    <scope>NUCLEOTIDE SEQUENCE</scope>
    <source>
        <strain evidence="1">OdNE_18-Q3-R46-58_BAT3C.305</strain>
    </source>
</reference>
<name>A0A9D7LUC0_9RHOO</name>
<comment type="caution">
    <text evidence="1">The sequence shown here is derived from an EMBL/GenBank/DDBJ whole genome shotgun (WGS) entry which is preliminary data.</text>
</comment>